<dbReference type="GO" id="GO:0006289">
    <property type="term" value="P:nucleotide-excision repair"/>
    <property type="evidence" value="ECO:0007669"/>
    <property type="project" value="TreeGrafter"/>
</dbReference>
<dbReference type="Gene3D" id="3.40.50.300">
    <property type="entry name" value="P-loop containing nucleotide triphosphate hydrolases"/>
    <property type="match status" value="1"/>
</dbReference>
<dbReference type="STRING" id="670386.D3AVU0"/>
<dbReference type="GeneID" id="31355739"/>
<feature type="region of interest" description="Disordered" evidence="1">
    <location>
        <begin position="272"/>
        <end position="305"/>
    </location>
</feature>
<dbReference type="RefSeq" id="XP_020438518.1">
    <property type="nucleotide sequence ID" value="XM_020571244.1"/>
</dbReference>
<dbReference type="GO" id="GO:0043138">
    <property type="term" value="F:3'-5' DNA helicase activity"/>
    <property type="evidence" value="ECO:0007669"/>
    <property type="project" value="TreeGrafter"/>
</dbReference>
<dbReference type="Pfam" id="PF00271">
    <property type="entry name" value="Helicase_C"/>
    <property type="match status" value="1"/>
</dbReference>
<organism evidence="3 4">
    <name type="scientific">Heterostelium pallidum (strain ATCC 26659 / Pp 5 / PN500)</name>
    <name type="common">Cellular slime mold</name>
    <name type="synonym">Polysphondylium pallidum</name>
    <dbReference type="NCBI Taxonomy" id="670386"/>
    <lineage>
        <taxon>Eukaryota</taxon>
        <taxon>Amoebozoa</taxon>
        <taxon>Evosea</taxon>
        <taxon>Eumycetozoa</taxon>
        <taxon>Dictyostelia</taxon>
        <taxon>Acytosteliales</taxon>
        <taxon>Acytosteliaceae</taxon>
        <taxon>Heterostelium</taxon>
    </lineage>
</organism>
<feature type="compositionally biased region" description="Low complexity" evidence="1">
    <location>
        <begin position="422"/>
        <end position="445"/>
    </location>
</feature>
<feature type="domain" description="Helicase C-terminal" evidence="2">
    <location>
        <begin position="656"/>
        <end position="816"/>
    </location>
</feature>
<feature type="compositionally biased region" description="Low complexity" evidence="1">
    <location>
        <begin position="288"/>
        <end position="305"/>
    </location>
</feature>
<dbReference type="AlphaFoldDB" id="D3AVU0"/>
<dbReference type="GO" id="GO:0036297">
    <property type="term" value="P:interstrand cross-link repair"/>
    <property type="evidence" value="ECO:0007669"/>
    <property type="project" value="TreeGrafter"/>
</dbReference>
<feature type="compositionally biased region" description="Low complexity" evidence="1">
    <location>
        <begin position="107"/>
        <end position="154"/>
    </location>
</feature>
<dbReference type="PANTHER" id="PTHR47957:SF3">
    <property type="entry name" value="ATP-DEPENDENT HELICASE HRQ1"/>
    <property type="match status" value="1"/>
</dbReference>
<dbReference type="SUPFAM" id="SSF52540">
    <property type="entry name" value="P-loop containing nucleoside triphosphate hydrolases"/>
    <property type="match status" value="1"/>
</dbReference>
<feature type="region of interest" description="Disordered" evidence="1">
    <location>
        <begin position="418"/>
        <end position="469"/>
    </location>
</feature>
<keyword evidence="4" id="KW-1185">Reference proteome</keyword>
<feature type="compositionally biased region" description="Low complexity" evidence="1">
    <location>
        <begin position="226"/>
        <end position="242"/>
    </location>
</feature>
<proteinExistence type="predicted"/>
<dbReference type="InterPro" id="IPR001650">
    <property type="entry name" value="Helicase_C-like"/>
</dbReference>
<feature type="compositionally biased region" description="Gly residues" evidence="1">
    <location>
        <begin position="64"/>
        <end position="82"/>
    </location>
</feature>
<evidence type="ECO:0000313" key="3">
    <source>
        <dbReference type="EMBL" id="EFA86413.1"/>
    </source>
</evidence>
<name>D3AVU0_HETP5</name>
<evidence type="ECO:0000256" key="1">
    <source>
        <dbReference type="SAM" id="MobiDB-lite"/>
    </source>
</evidence>
<dbReference type="PANTHER" id="PTHR47957">
    <property type="entry name" value="ATP-DEPENDENT HELICASE HRQ1"/>
    <property type="match status" value="1"/>
</dbReference>
<feature type="compositionally biased region" description="Polar residues" evidence="1">
    <location>
        <begin position="353"/>
        <end position="362"/>
    </location>
</feature>
<dbReference type="FunCoup" id="D3AVU0">
    <property type="interactions" value="66"/>
</dbReference>
<dbReference type="PROSITE" id="PS51194">
    <property type="entry name" value="HELICASE_CTER"/>
    <property type="match status" value="1"/>
</dbReference>
<feature type="region of interest" description="Disordered" evidence="1">
    <location>
        <begin position="60"/>
        <end position="165"/>
    </location>
</feature>
<dbReference type="EMBL" id="ADBJ01000002">
    <property type="protein sequence ID" value="EFA86413.1"/>
    <property type="molecule type" value="Genomic_DNA"/>
</dbReference>
<reference evidence="3 4" key="1">
    <citation type="journal article" date="2011" name="Genome Res.">
        <title>Phylogeny-wide analysis of social amoeba genomes highlights ancient origins for complex intercellular communication.</title>
        <authorList>
            <person name="Heidel A.J."/>
            <person name="Lawal H.M."/>
            <person name="Felder M."/>
            <person name="Schilde C."/>
            <person name="Helps N.R."/>
            <person name="Tunggal B."/>
            <person name="Rivero F."/>
            <person name="John U."/>
            <person name="Schleicher M."/>
            <person name="Eichinger L."/>
            <person name="Platzer M."/>
            <person name="Noegel A.A."/>
            <person name="Schaap P."/>
            <person name="Gloeckner G."/>
        </authorList>
    </citation>
    <scope>NUCLEOTIDE SEQUENCE [LARGE SCALE GENOMIC DNA]</scope>
    <source>
        <strain evidence="4">ATCC 26659 / Pp 5 / PN500</strain>
    </source>
</reference>
<gene>
    <name evidence="3" type="ORF">PPL_00205</name>
</gene>
<dbReference type="SMART" id="SM00490">
    <property type="entry name" value="HELICc"/>
    <property type="match status" value="1"/>
</dbReference>
<dbReference type="InterPro" id="IPR027417">
    <property type="entry name" value="P-loop_NTPase"/>
</dbReference>
<dbReference type="InParanoid" id="D3AVU0"/>
<accession>D3AVU0</accession>
<feature type="region of interest" description="Disordered" evidence="1">
    <location>
        <begin position="216"/>
        <end position="243"/>
    </location>
</feature>
<feature type="compositionally biased region" description="Polar residues" evidence="1">
    <location>
        <begin position="317"/>
        <end position="330"/>
    </location>
</feature>
<evidence type="ECO:0000259" key="2">
    <source>
        <dbReference type="PROSITE" id="PS51194"/>
    </source>
</evidence>
<dbReference type="GO" id="GO:0005634">
    <property type="term" value="C:nucleus"/>
    <property type="evidence" value="ECO:0007669"/>
    <property type="project" value="TreeGrafter"/>
</dbReference>
<comment type="caution">
    <text evidence="3">The sequence shown here is derived from an EMBL/GenBank/DDBJ whole genome shotgun (WGS) entry which is preliminary data.</text>
</comment>
<protein>
    <recommendedName>
        <fullName evidence="2">Helicase C-terminal domain-containing protein</fullName>
    </recommendedName>
</protein>
<feature type="compositionally biased region" description="Low complexity" evidence="1">
    <location>
        <begin position="331"/>
        <end position="352"/>
    </location>
</feature>
<dbReference type="Proteomes" id="UP000001396">
    <property type="component" value="Unassembled WGS sequence"/>
</dbReference>
<feature type="region of interest" description="Disordered" evidence="1">
    <location>
        <begin position="1"/>
        <end position="35"/>
    </location>
</feature>
<feature type="region of interest" description="Disordered" evidence="1">
    <location>
        <begin position="317"/>
        <end position="362"/>
    </location>
</feature>
<evidence type="ECO:0000313" key="4">
    <source>
        <dbReference type="Proteomes" id="UP000001396"/>
    </source>
</evidence>
<sequence>MFKIENQNNTNNSSSHNNSSKNSSNSNNNYRPVYSNNRLMTNDELFDVLDSNKRQSTMDKFGSFFGGNSGGSGGSSSSGGGSRKQLMFFSKEETEQQNRIKRQKQLSTMPPTTTTTTKSSTTKSSTTTATTTTTTTTTKTTPPIPTTNPNSNSSHNSDSIKSKRKKNSLFDSDMFLNDLSDDNEDDIVRVATVNNHSNSTVNISPIKQQTVVYKTYKDPNRPIPPNQQKQFQQQQQQKPPQQSMKVLPISPSKHLLPLKPIGAKPFPILNSSTSKPLPLFPSKPTIIQPQPQQQQQQQVQAQQQQVYQNDNTLSFNISPSKQKQTNSLVFSTTTTTTTSTSTSTSSASSTKTVNISPTKSNADNPLSPTIDFTFNFIKDTVSTTSSTATTTTTTVLPTITPTTYHDYDDNFEFSFFTMTPKSNNNNNNNNNDNNNNSNKSNINNNHTDKQQAQVQQPINPPTAINNNNNVKSTYFSSSILKPLNPTTSTLTIATTTTTTNNNNNNNYVNNNVSLNDQFEAFVNGQKSKGGVGGKGNMDLAGRTNVSVQKSTFSSEEIRERIPDELFKNVALMLKDVIVDIRYSEAYLPELQPLPNDMNKQLSVALQKMGYNQLYSHQLECRQHVLGGRDTIITTPTSSAHTYSGVMGCHFVNLLRRIANYHSILAGNNNSSAVAGGQSTLQYILASATIGNPKHMTMKMYVKAYYSSLSNKHKQETLNQLKTGQVKVIVASNALEAGVDIPELDACLIIGYPGSKMSWKQRVGRVGRSKKGLVIFIPTTNSPTDRYYAQNMSALLDGETESLSFNGDFPTILSSHLMCAANEIGIQVDYQLLEQRFGPQAKAIVDRLLAEGKIKVDSFGNKVLWRSSDYTHNTLSIRGGSGLNDVVNAKIGSATGIQVEQMTKLQAISRLFPGAIFIAHSSGSEMVDSYQVQELNLANHGSNGVAILKKISIPRNSRITTTPFKSSSVEMLSVLQRKTIPLACGPVLQLTFGVAKYSTMVRGYEKRTYSQLSSNLGHSNNLIDDSHLTSSYESETFNLKTTYEVHYEAPCLEFTLLDITNTKKEYEPKINDLVEMGELMVTLHTMVHQMLATVPSLLLTSRNDVEESIPDGKTTTTQQQQLQQSSLAMGRSNRNLDLNNLLEHQGDRIYLCIELPPCPSCADEYENENTLSEDLGCVFCLHSNHCHKALLKSMGLSLFVSNNDNVDNESEINQ</sequence>